<dbReference type="Pfam" id="PF08242">
    <property type="entry name" value="Methyltransf_12"/>
    <property type="match status" value="1"/>
</dbReference>
<evidence type="ECO:0000259" key="2">
    <source>
        <dbReference type="SMART" id="SM00828"/>
    </source>
</evidence>
<dbReference type="GO" id="GO:0008168">
    <property type="term" value="F:methyltransferase activity"/>
    <property type="evidence" value="ECO:0007669"/>
    <property type="project" value="UniProtKB-KW"/>
</dbReference>
<comment type="caution">
    <text evidence="3">The sequence shown here is derived from an EMBL/GenBank/DDBJ whole genome shotgun (WGS) entry which is preliminary data.</text>
</comment>
<dbReference type="GO" id="GO:0032259">
    <property type="term" value="P:methylation"/>
    <property type="evidence" value="ECO:0007669"/>
    <property type="project" value="UniProtKB-KW"/>
</dbReference>
<organism evidence="3 4">
    <name type="scientific">Muricoccus vinaceus</name>
    <dbReference type="NCBI Taxonomy" id="424704"/>
    <lineage>
        <taxon>Bacteria</taxon>
        <taxon>Pseudomonadati</taxon>
        <taxon>Pseudomonadota</taxon>
        <taxon>Alphaproteobacteria</taxon>
        <taxon>Acetobacterales</taxon>
        <taxon>Roseomonadaceae</taxon>
        <taxon>Muricoccus</taxon>
    </lineage>
</organism>
<gene>
    <name evidence="3" type="ORF">ACFFIC_12515</name>
</gene>
<keyword evidence="4" id="KW-1185">Reference proteome</keyword>
<proteinExistence type="predicted"/>
<name>A0ABV6IRY1_9PROT</name>
<keyword evidence="3" id="KW-0489">Methyltransferase</keyword>
<protein>
    <submittedName>
        <fullName evidence="3">SAM-dependent methyltransferase</fullName>
        <ecNumber evidence="3">2.1.1.-</ecNumber>
    </submittedName>
</protein>
<dbReference type="PANTHER" id="PTHR43667:SF2">
    <property type="entry name" value="FATTY ACID C-METHYL TRANSFERASE"/>
    <property type="match status" value="1"/>
</dbReference>
<dbReference type="SMART" id="SM00828">
    <property type="entry name" value="PKS_MT"/>
    <property type="match status" value="1"/>
</dbReference>
<feature type="domain" description="Polyketide synthase-like methyltransferase" evidence="2">
    <location>
        <begin position="35"/>
        <end position="262"/>
    </location>
</feature>
<dbReference type="Proteomes" id="UP001589789">
    <property type="component" value="Unassembled WGS sequence"/>
</dbReference>
<dbReference type="CDD" id="cd02440">
    <property type="entry name" value="AdoMet_MTases"/>
    <property type="match status" value="1"/>
</dbReference>
<dbReference type="InterPro" id="IPR013217">
    <property type="entry name" value="Methyltransf_12"/>
</dbReference>
<reference evidence="3 4" key="1">
    <citation type="submission" date="2024-09" db="EMBL/GenBank/DDBJ databases">
        <authorList>
            <person name="Sun Q."/>
            <person name="Mori K."/>
        </authorList>
    </citation>
    <scope>NUCLEOTIDE SEQUENCE [LARGE SCALE GENOMIC DNA]</scope>
    <source>
        <strain evidence="3 4">CCM 7468</strain>
    </source>
</reference>
<dbReference type="EC" id="2.1.1.-" evidence="3"/>
<dbReference type="InterPro" id="IPR050723">
    <property type="entry name" value="CFA/CMAS"/>
</dbReference>
<dbReference type="InterPro" id="IPR029063">
    <property type="entry name" value="SAM-dependent_MTases_sf"/>
</dbReference>
<evidence type="ECO:0000313" key="4">
    <source>
        <dbReference type="Proteomes" id="UP001589789"/>
    </source>
</evidence>
<dbReference type="PANTHER" id="PTHR43667">
    <property type="entry name" value="CYCLOPROPANE-FATTY-ACYL-PHOSPHOLIPID SYNTHASE"/>
    <property type="match status" value="1"/>
</dbReference>
<dbReference type="EMBL" id="JBHLVZ010000029">
    <property type="protein sequence ID" value="MFC0386363.1"/>
    <property type="molecule type" value="Genomic_DNA"/>
</dbReference>
<dbReference type="Gene3D" id="3.40.50.150">
    <property type="entry name" value="Vaccinia Virus protein VP39"/>
    <property type="match status" value="1"/>
</dbReference>
<dbReference type="RefSeq" id="WP_377050756.1">
    <property type="nucleotide sequence ID" value="NZ_JBHLVZ010000029.1"/>
</dbReference>
<evidence type="ECO:0000313" key="3">
    <source>
        <dbReference type="EMBL" id="MFC0386363.1"/>
    </source>
</evidence>
<sequence length="276" mass="29718">MSVGRYYDEMHEFTLRHAPFRDHSGFAHDTIHRALQDRADGTFSPDTIYRLLAPHLPSGEAFRGLDAGCGYGGTCFRLLPVTGGTWHGVTVSAKQVEVARELAAARGLSGRVGFSLRSYDLPMDGRYDAIVAIESLAHSEDTSASVRNLAAHLRPGGVLAVVDDVPRDGLGATEAAWLREFKRFWHLPVLPGRTAWGAIFAGAGLVAECDEDLTPLTRPRDAAMLEEAWAHHAAVLPARKAEGLGSVAAGELGGIRLEQLTRAGAVSYRLMVARAP</sequence>
<accession>A0ABV6IRY1</accession>
<dbReference type="SUPFAM" id="SSF53335">
    <property type="entry name" value="S-adenosyl-L-methionine-dependent methyltransferases"/>
    <property type="match status" value="1"/>
</dbReference>
<keyword evidence="1 3" id="KW-0808">Transferase</keyword>
<evidence type="ECO:0000256" key="1">
    <source>
        <dbReference type="ARBA" id="ARBA00022679"/>
    </source>
</evidence>
<dbReference type="InterPro" id="IPR020803">
    <property type="entry name" value="MeTfrase_dom"/>
</dbReference>